<organism evidence="2 3">
    <name type="scientific">Lysobacter yananisis</name>
    <dbReference type="NCBI Taxonomy" id="1003114"/>
    <lineage>
        <taxon>Bacteria</taxon>
        <taxon>Pseudomonadati</taxon>
        <taxon>Pseudomonadota</taxon>
        <taxon>Gammaproteobacteria</taxon>
        <taxon>Lysobacterales</taxon>
        <taxon>Lysobacteraceae</taxon>
        <taxon>Lysobacter</taxon>
    </lineage>
</organism>
<name>A0ABY9P6T5_9GAMM</name>
<evidence type="ECO:0000313" key="3">
    <source>
        <dbReference type="Proteomes" id="UP001229313"/>
    </source>
</evidence>
<keyword evidence="3" id="KW-1185">Reference proteome</keyword>
<dbReference type="Gene3D" id="3.90.79.10">
    <property type="entry name" value="Nucleoside Triphosphate Pyrophosphohydrolase"/>
    <property type="match status" value="1"/>
</dbReference>
<dbReference type="GO" id="GO:0016787">
    <property type="term" value="F:hydrolase activity"/>
    <property type="evidence" value="ECO:0007669"/>
    <property type="project" value="UniProtKB-KW"/>
</dbReference>
<dbReference type="Proteomes" id="UP001229313">
    <property type="component" value="Chromosome"/>
</dbReference>
<dbReference type="SUPFAM" id="SSF55811">
    <property type="entry name" value="Nudix"/>
    <property type="match status" value="1"/>
</dbReference>
<reference evidence="2 3" key="1">
    <citation type="submission" date="2023-08" db="EMBL/GenBank/DDBJ databases">
        <title>The whole genome sequence of Lysobacter yananisis.</title>
        <authorList>
            <person name="Sun H."/>
        </authorList>
    </citation>
    <scope>NUCLEOTIDE SEQUENCE [LARGE SCALE GENOMIC DNA]</scope>
    <source>
        <strain evidence="2 3">SNNU513</strain>
    </source>
</reference>
<dbReference type="InterPro" id="IPR015797">
    <property type="entry name" value="NUDIX_hydrolase-like_dom_sf"/>
</dbReference>
<feature type="domain" description="Nudix hydrolase" evidence="1">
    <location>
        <begin position="64"/>
        <end position="199"/>
    </location>
</feature>
<proteinExistence type="predicted"/>
<dbReference type="RefSeq" id="WP_309151678.1">
    <property type="nucleotide sequence ID" value="NZ_CP133568.1"/>
</dbReference>
<dbReference type="InterPro" id="IPR000086">
    <property type="entry name" value="NUDIX_hydrolase_dom"/>
</dbReference>
<dbReference type="PROSITE" id="PS51462">
    <property type="entry name" value="NUDIX"/>
    <property type="match status" value="1"/>
</dbReference>
<sequence length="201" mass="22454">MPAQRPDAIAELRSTLSDYARRWPEEAGHTAPFLELLAETDAARGALQHDAGVWPDPFRRERLAGHFTGSAWLVDRAGARVLLTHHRKLGRWLQLGGHADGDRDLAAVALKEAEEESGLTGLSVEPELFDLDRHWIPERGDVPGHWHYDLRYVVRAGDSEAFVVGEESLALAWREIDAVLADPDSDDSMRRLARKWLARGG</sequence>
<protein>
    <submittedName>
        <fullName evidence="2">NUDIX hydrolase</fullName>
    </submittedName>
</protein>
<dbReference type="CDD" id="cd03674">
    <property type="entry name" value="NUDIX_Hydrolase"/>
    <property type="match status" value="1"/>
</dbReference>
<dbReference type="EMBL" id="CP133568">
    <property type="protein sequence ID" value="WMT02704.1"/>
    <property type="molecule type" value="Genomic_DNA"/>
</dbReference>
<evidence type="ECO:0000313" key="2">
    <source>
        <dbReference type="EMBL" id="WMT02704.1"/>
    </source>
</evidence>
<evidence type="ECO:0000259" key="1">
    <source>
        <dbReference type="PROSITE" id="PS51462"/>
    </source>
</evidence>
<dbReference type="Pfam" id="PF00293">
    <property type="entry name" value="NUDIX"/>
    <property type="match status" value="1"/>
</dbReference>
<accession>A0ABY9P6T5</accession>
<gene>
    <name evidence="2" type="ORF">RDV84_22505</name>
</gene>
<keyword evidence="2" id="KW-0378">Hydrolase</keyword>